<comment type="caution">
    <text evidence="2">The sequence shown here is derived from an EMBL/GenBank/DDBJ whole genome shotgun (WGS) entry which is preliminary data.</text>
</comment>
<name>A0A0C1Y4Y8_9BURK</name>
<dbReference type="EMBL" id="JWJG01000028">
    <property type="protein sequence ID" value="KIF82093.1"/>
    <property type="molecule type" value="Genomic_DNA"/>
</dbReference>
<dbReference type="STRING" id="709839.TSA66_16865"/>
<organism evidence="2 3">
    <name type="scientific">Noviherbaspirillum autotrophicum</name>
    <dbReference type="NCBI Taxonomy" id="709839"/>
    <lineage>
        <taxon>Bacteria</taxon>
        <taxon>Pseudomonadati</taxon>
        <taxon>Pseudomonadota</taxon>
        <taxon>Betaproteobacteria</taxon>
        <taxon>Burkholderiales</taxon>
        <taxon>Oxalobacteraceae</taxon>
        <taxon>Noviherbaspirillum</taxon>
    </lineage>
</organism>
<dbReference type="GO" id="GO:0005886">
    <property type="term" value="C:plasma membrane"/>
    <property type="evidence" value="ECO:0007669"/>
    <property type="project" value="TreeGrafter"/>
</dbReference>
<dbReference type="Pfam" id="PF04247">
    <property type="entry name" value="SirB"/>
    <property type="match status" value="1"/>
</dbReference>
<feature type="transmembrane region" description="Helical" evidence="1">
    <location>
        <begin position="100"/>
        <end position="118"/>
    </location>
</feature>
<keyword evidence="1" id="KW-0812">Transmembrane</keyword>
<proteinExistence type="predicted"/>
<evidence type="ECO:0000313" key="3">
    <source>
        <dbReference type="Proteomes" id="UP000031572"/>
    </source>
</evidence>
<keyword evidence="1" id="KW-0472">Membrane</keyword>
<dbReference type="Proteomes" id="UP000031572">
    <property type="component" value="Unassembled WGS sequence"/>
</dbReference>
<dbReference type="PIRSF" id="PIRSF005610">
    <property type="entry name" value="SirB"/>
    <property type="match status" value="1"/>
</dbReference>
<sequence length="123" mass="13658">MGYLAIKHLHMTCAALSGSFFLVRGVWMLRDSAMLKQRWVRIAPHVIDTVLLVSALVMVVWSGQYPFVQGWLTAKVLALIAYILLGTVALKRGRTKGTRTVAFVAALLVFAYIVKVALTRQVL</sequence>
<dbReference type="AlphaFoldDB" id="A0A0C1Y4Y8"/>
<keyword evidence="1" id="KW-1133">Transmembrane helix</keyword>
<dbReference type="RefSeq" id="WP_040040768.1">
    <property type="nucleotide sequence ID" value="NZ_JWJG01000028.1"/>
</dbReference>
<feature type="transmembrane region" description="Helical" evidence="1">
    <location>
        <begin position="67"/>
        <end position="88"/>
    </location>
</feature>
<feature type="transmembrane region" description="Helical" evidence="1">
    <location>
        <begin position="6"/>
        <end position="27"/>
    </location>
</feature>
<accession>A0A0C1Y4Y8</accession>
<gene>
    <name evidence="2" type="ORF">TSA66_16865</name>
</gene>
<keyword evidence="3" id="KW-1185">Reference proteome</keyword>
<reference evidence="2 3" key="1">
    <citation type="submission" date="2014-12" db="EMBL/GenBank/DDBJ databases">
        <title>Denitrispirillum autotrophicum gen. nov., sp. nov., Denitrifying, Facultatively Autotrophic Bacteria Isolated from Rice Paddy Soil.</title>
        <authorList>
            <person name="Ishii S."/>
            <person name="Ashida N."/>
            <person name="Ohno H."/>
            <person name="Otsuka S."/>
            <person name="Yokota A."/>
            <person name="Senoo K."/>
        </authorList>
    </citation>
    <scope>NUCLEOTIDE SEQUENCE [LARGE SCALE GENOMIC DNA]</scope>
    <source>
        <strain evidence="2 3">TSA66</strain>
    </source>
</reference>
<feature type="transmembrane region" description="Helical" evidence="1">
    <location>
        <begin position="39"/>
        <end position="61"/>
    </location>
</feature>
<evidence type="ECO:0000256" key="1">
    <source>
        <dbReference type="SAM" id="Phobius"/>
    </source>
</evidence>
<dbReference type="InterPro" id="IPR007360">
    <property type="entry name" value="SirB"/>
</dbReference>
<dbReference type="OrthoDB" id="5588650at2"/>
<dbReference type="PANTHER" id="PTHR39594">
    <property type="entry name" value="PROTEIN YCHQ"/>
    <property type="match status" value="1"/>
</dbReference>
<dbReference type="PANTHER" id="PTHR39594:SF1">
    <property type="entry name" value="PROTEIN YCHQ"/>
    <property type="match status" value="1"/>
</dbReference>
<protein>
    <submittedName>
        <fullName evidence="2">Invasion gene expression up-regulator SirB</fullName>
    </submittedName>
</protein>
<evidence type="ECO:0000313" key="2">
    <source>
        <dbReference type="EMBL" id="KIF82093.1"/>
    </source>
</evidence>